<feature type="transmembrane region" description="Helical" evidence="1">
    <location>
        <begin position="55"/>
        <end position="80"/>
    </location>
</feature>
<accession>A0A1H7A605</accession>
<gene>
    <name evidence="2" type="ORF">SAMN05421637_2256</name>
</gene>
<keyword evidence="1" id="KW-1133">Transmembrane helix</keyword>
<dbReference type="RefSeq" id="WP_143058994.1">
    <property type="nucleotide sequence ID" value="NZ_BBLU01000007.1"/>
</dbReference>
<evidence type="ECO:0000313" key="3">
    <source>
        <dbReference type="Proteomes" id="UP000183315"/>
    </source>
</evidence>
<evidence type="ECO:0008006" key="4">
    <source>
        <dbReference type="Google" id="ProtNLM"/>
    </source>
</evidence>
<protein>
    <recommendedName>
        <fullName evidence="4">DUF4190 domain-containing protein</fullName>
    </recommendedName>
</protein>
<sequence>MAGRGFWFGVGGLVCAIIALVLFWVPVAGVIVAVIATALSVTALVLGVRDRSGSGIALGVIVTLASLIALLLGIAFTGIFGEGVTPTSDEVTEQAAAFG</sequence>
<dbReference type="EMBL" id="FNZI01000005">
    <property type="protein sequence ID" value="SEJ57432.1"/>
    <property type="molecule type" value="Genomic_DNA"/>
</dbReference>
<dbReference type="STRING" id="1043493.SAMN05421637_2256"/>
<evidence type="ECO:0000313" key="2">
    <source>
        <dbReference type="EMBL" id="SEJ57432.1"/>
    </source>
</evidence>
<keyword evidence="3" id="KW-1185">Reference proteome</keyword>
<keyword evidence="1" id="KW-0472">Membrane</keyword>
<organism evidence="2 3">
    <name type="scientific">Demequina mangrovi</name>
    <dbReference type="NCBI Taxonomy" id="1043493"/>
    <lineage>
        <taxon>Bacteria</taxon>
        <taxon>Bacillati</taxon>
        <taxon>Actinomycetota</taxon>
        <taxon>Actinomycetes</taxon>
        <taxon>Micrococcales</taxon>
        <taxon>Demequinaceae</taxon>
        <taxon>Demequina</taxon>
    </lineage>
</organism>
<keyword evidence="1" id="KW-0812">Transmembrane</keyword>
<proteinExistence type="predicted"/>
<dbReference type="Proteomes" id="UP000183315">
    <property type="component" value="Unassembled WGS sequence"/>
</dbReference>
<reference evidence="3" key="1">
    <citation type="submission" date="2016-10" db="EMBL/GenBank/DDBJ databases">
        <authorList>
            <person name="Varghese N."/>
        </authorList>
    </citation>
    <scope>NUCLEOTIDE SEQUENCE [LARGE SCALE GENOMIC DNA]</scope>
    <source>
        <strain evidence="3">DSM 24868</strain>
    </source>
</reference>
<name>A0A1H7A605_9MICO</name>
<feature type="transmembrane region" description="Helical" evidence="1">
    <location>
        <begin position="5"/>
        <end position="24"/>
    </location>
</feature>
<feature type="transmembrane region" description="Helical" evidence="1">
    <location>
        <begin position="30"/>
        <end position="48"/>
    </location>
</feature>
<dbReference type="AlphaFoldDB" id="A0A1H7A605"/>
<evidence type="ECO:0000256" key="1">
    <source>
        <dbReference type="SAM" id="Phobius"/>
    </source>
</evidence>